<comment type="caution">
    <text evidence="2">The sequence shown here is derived from an EMBL/GenBank/DDBJ whole genome shotgun (WGS) entry which is preliminary data.</text>
</comment>
<evidence type="ECO:0000256" key="1">
    <source>
        <dbReference type="SAM" id="MobiDB-lite"/>
    </source>
</evidence>
<dbReference type="EMBL" id="BNDV01000018">
    <property type="protein sequence ID" value="GHI18187.1"/>
    <property type="molecule type" value="Genomic_DNA"/>
</dbReference>
<feature type="region of interest" description="Disordered" evidence="1">
    <location>
        <begin position="44"/>
        <end position="67"/>
    </location>
</feature>
<dbReference type="Proteomes" id="UP000660554">
    <property type="component" value="Unassembled WGS sequence"/>
</dbReference>
<accession>A0ABQ3NZK0</accession>
<name>A0ABQ3NZK0_STRVG</name>
<evidence type="ECO:0000313" key="3">
    <source>
        <dbReference type="Proteomes" id="UP000660554"/>
    </source>
</evidence>
<reference evidence="3" key="1">
    <citation type="submission" date="2020-09" db="EMBL/GenBank/DDBJ databases">
        <title>Whole genome shotgun sequence of Streptomyces cinnamonensis NBRC 15873.</title>
        <authorList>
            <person name="Komaki H."/>
            <person name="Tamura T."/>
        </authorList>
    </citation>
    <scope>NUCLEOTIDE SEQUENCE [LARGE SCALE GENOMIC DNA]</scope>
    <source>
        <strain evidence="3">NBRC 15873</strain>
    </source>
</reference>
<keyword evidence="3" id="KW-1185">Reference proteome</keyword>
<gene>
    <name evidence="2" type="ORF">Scinn_76500</name>
</gene>
<feature type="compositionally biased region" description="Low complexity" evidence="1">
    <location>
        <begin position="8"/>
        <end position="20"/>
    </location>
</feature>
<feature type="region of interest" description="Disordered" evidence="1">
    <location>
        <begin position="1"/>
        <end position="29"/>
    </location>
</feature>
<organism evidence="2 3">
    <name type="scientific">Streptomyces virginiae</name>
    <name type="common">Streptomyces cinnamonensis</name>
    <dbReference type="NCBI Taxonomy" id="1961"/>
    <lineage>
        <taxon>Bacteria</taxon>
        <taxon>Bacillati</taxon>
        <taxon>Actinomycetota</taxon>
        <taxon>Actinomycetes</taxon>
        <taxon>Kitasatosporales</taxon>
        <taxon>Streptomycetaceae</taxon>
        <taxon>Streptomyces</taxon>
    </lineage>
</organism>
<evidence type="ECO:0000313" key="2">
    <source>
        <dbReference type="EMBL" id="GHI18187.1"/>
    </source>
</evidence>
<protein>
    <submittedName>
        <fullName evidence="2">Uncharacterized protein</fullName>
    </submittedName>
</protein>
<proteinExistence type="predicted"/>
<sequence>MQTSQYDPSEPGSSEPGSEPARLRPPEPSRDSCFYLLFFIPAPSRLGEPGQATGPTGERSRLAGLGP</sequence>